<dbReference type="Proteomes" id="UP001237642">
    <property type="component" value="Unassembled WGS sequence"/>
</dbReference>
<keyword evidence="2" id="KW-1185">Reference proteome</keyword>
<dbReference type="AlphaFoldDB" id="A0AAD8JFH8"/>
<evidence type="ECO:0000313" key="1">
    <source>
        <dbReference type="EMBL" id="KAK1401500.1"/>
    </source>
</evidence>
<name>A0AAD8JFH8_9APIA</name>
<proteinExistence type="predicted"/>
<gene>
    <name evidence="1" type="ORF">POM88_001105</name>
</gene>
<protein>
    <submittedName>
        <fullName evidence="1">Uncharacterized protein</fullName>
    </submittedName>
</protein>
<sequence>MAPTNKTMSLTGFTYEKNNFTALVDFEEKNASYHTMMSRLEKKSDNDVNMLNLINYVLPTDNLSKIQRKGMFKEWSFFFDVILKVFSGKISNYDAVTLFMLDIAYMLLSDSFYNLGSLILYELGTKLGNKASRSKNIYYARFFTLLANHVDSNLVIQFPANSKECWVQNKRVLEDLNRLNHNKEVQLVYPPIFNAAQEAQVSQVISSTVPTSIVPSLISSATMEAGIVQQPPTQVDHTQCQWHHLKFSLMWLQ</sequence>
<reference evidence="1" key="2">
    <citation type="submission" date="2023-05" db="EMBL/GenBank/DDBJ databases">
        <authorList>
            <person name="Schelkunov M.I."/>
        </authorList>
    </citation>
    <scope>NUCLEOTIDE SEQUENCE</scope>
    <source>
        <strain evidence="1">Hsosn_3</strain>
        <tissue evidence="1">Leaf</tissue>
    </source>
</reference>
<dbReference type="EMBL" id="JAUIZM010000001">
    <property type="protein sequence ID" value="KAK1401500.1"/>
    <property type="molecule type" value="Genomic_DNA"/>
</dbReference>
<organism evidence="1 2">
    <name type="scientific">Heracleum sosnowskyi</name>
    <dbReference type="NCBI Taxonomy" id="360622"/>
    <lineage>
        <taxon>Eukaryota</taxon>
        <taxon>Viridiplantae</taxon>
        <taxon>Streptophyta</taxon>
        <taxon>Embryophyta</taxon>
        <taxon>Tracheophyta</taxon>
        <taxon>Spermatophyta</taxon>
        <taxon>Magnoliopsida</taxon>
        <taxon>eudicotyledons</taxon>
        <taxon>Gunneridae</taxon>
        <taxon>Pentapetalae</taxon>
        <taxon>asterids</taxon>
        <taxon>campanulids</taxon>
        <taxon>Apiales</taxon>
        <taxon>Apiaceae</taxon>
        <taxon>Apioideae</taxon>
        <taxon>apioid superclade</taxon>
        <taxon>Tordylieae</taxon>
        <taxon>Tordyliinae</taxon>
        <taxon>Heracleum</taxon>
    </lineage>
</organism>
<evidence type="ECO:0000313" key="2">
    <source>
        <dbReference type="Proteomes" id="UP001237642"/>
    </source>
</evidence>
<accession>A0AAD8JFH8</accession>
<comment type="caution">
    <text evidence="1">The sequence shown here is derived from an EMBL/GenBank/DDBJ whole genome shotgun (WGS) entry which is preliminary data.</text>
</comment>
<reference evidence="1" key="1">
    <citation type="submission" date="2023-02" db="EMBL/GenBank/DDBJ databases">
        <title>Genome of toxic invasive species Heracleum sosnowskyi carries increased number of genes despite the absence of recent whole-genome duplications.</title>
        <authorList>
            <person name="Schelkunov M."/>
            <person name="Shtratnikova V."/>
            <person name="Makarenko M."/>
            <person name="Klepikova A."/>
            <person name="Omelchenko D."/>
            <person name="Novikova G."/>
            <person name="Obukhova E."/>
            <person name="Bogdanov V."/>
            <person name="Penin A."/>
            <person name="Logacheva M."/>
        </authorList>
    </citation>
    <scope>NUCLEOTIDE SEQUENCE</scope>
    <source>
        <strain evidence="1">Hsosn_3</strain>
        <tissue evidence="1">Leaf</tissue>
    </source>
</reference>